<proteinExistence type="predicted"/>
<protein>
    <submittedName>
        <fullName evidence="3">Esterase-like activity of phytase family protein</fullName>
    </submittedName>
</protein>
<feature type="signal peptide" evidence="1">
    <location>
        <begin position="1"/>
        <end position="19"/>
    </location>
</feature>
<sequence length="438" mass="47909">MRHSLALLAVLLAAGAAHAQVLTGFARMPAATFADGPTSGQFAAANPYGTNPPPFIHRQPVQGFSGVLQGPKKNVFHFLVDNGFGAQNNSADALLRSYTLGIEWRTKKGGAGQVHAADWQSGHARSSFDASTRLELNDANRRLTIPIQADYLNHYNNASYPTVAPVIRARRLLTGADFDIESIRRDHRGNYWFGDEFGPYLVKTDSRGTVQRAEISLPGVYAPAHKDVIAGRATANLPASGGFEGMAINKSGTRLYTLLERTVTGDPAGTLRIDEFDVDREVYTGRRFYYPLDAAGTNIGDMVAVDDRRFVVLERNGNTATSPNPAPFKKVYLVDLEDVADGGVARKLELVDLMKLADPHDLNGDGSTVFTFPYTTIENVLILDARTLLVVNDNNFPYGGGRELASDHTEFLRIRLPVSLLADEDDEHRHRGQGRDDD</sequence>
<dbReference type="PANTHER" id="PTHR37957">
    <property type="entry name" value="BLR7070 PROTEIN"/>
    <property type="match status" value="1"/>
</dbReference>
<dbReference type="PANTHER" id="PTHR37957:SF1">
    <property type="entry name" value="PHYTASE-LIKE DOMAIN-CONTAINING PROTEIN"/>
    <property type="match status" value="1"/>
</dbReference>
<name>A0ABZ0CUD5_9BURK</name>
<feature type="chain" id="PRO_5046684376" evidence="1">
    <location>
        <begin position="20"/>
        <end position="438"/>
    </location>
</feature>
<evidence type="ECO:0000256" key="1">
    <source>
        <dbReference type="SAM" id="SignalP"/>
    </source>
</evidence>
<dbReference type="Pfam" id="PF13449">
    <property type="entry name" value="Phytase-like"/>
    <property type="match status" value="1"/>
</dbReference>
<organism evidence="3 4">
    <name type="scientific">Piscinibacter gummiphilus</name>
    <dbReference type="NCBI Taxonomy" id="946333"/>
    <lineage>
        <taxon>Bacteria</taxon>
        <taxon>Pseudomonadati</taxon>
        <taxon>Pseudomonadota</taxon>
        <taxon>Betaproteobacteria</taxon>
        <taxon>Burkholderiales</taxon>
        <taxon>Sphaerotilaceae</taxon>
        <taxon>Piscinibacter</taxon>
    </lineage>
</organism>
<dbReference type="RefSeq" id="WP_316699076.1">
    <property type="nucleotide sequence ID" value="NZ_CP136336.1"/>
</dbReference>
<dbReference type="InterPro" id="IPR027372">
    <property type="entry name" value="Phytase-like_dom"/>
</dbReference>
<gene>
    <name evidence="3" type="ORF">RXV79_16755</name>
</gene>
<evidence type="ECO:0000313" key="3">
    <source>
        <dbReference type="EMBL" id="WOB06570.1"/>
    </source>
</evidence>
<keyword evidence="1" id="KW-0732">Signal</keyword>
<dbReference type="Proteomes" id="UP001303946">
    <property type="component" value="Chromosome"/>
</dbReference>
<dbReference type="EMBL" id="CP136336">
    <property type="protein sequence ID" value="WOB06570.1"/>
    <property type="molecule type" value="Genomic_DNA"/>
</dbReference>
<feature type="domain" description="Phytase-like" evidence="2">
    <location>
        <begin position="59"/>
        <end position="396"/>
    </location>
</feature>
<evidence type="ECO:0000313" key="4">
    <source>
        <dbReference type="Proteomes" id="UP001303946"/>
    </source>
</evidence>
<reference evidence="3 4" key="1">
    <citation type="submission" date="2023-10" db="EMBL/GenBank/DDBJ databases">
        <title>Bacteria for the degradation of biodegradable plastic PBAT(Polybutylene adipate terephthalate).</title>
        <authorList>
            <person name="Weon H.-Y."/>
            <person name="Yeon J."/>
        </authorList>
    </citation>
    <scope>NUCLEOTIDE SEQUENCE [LARGE SCALE GENOMIC DNA]</scope>
    <source>
        <strain evidence="3 4">SBD 7-3</strain>
    </source>
</reference>
<keyword evidence="4" id="KW-1185">Reference proteome</keyword>
<accession>A0ABZ0CUD5</accession>
<evidence type="ECO:0000259" key="2">
    <source>
        <dbReference type="Pfam" id="PF13449"/>
    </source>
</evidence>